<accession>A0ABQ9GK13</accession>
<protein>
    <submittedName>
        <fullName evidence="1">Uncharacterized protein</fullName>
    </submittedName>
</protein>
<dbReference type="Proteomes" id="UP001159363">
    <property type="component" value="Chromosome 10"/>
</dbReference>
<dbReference type="EMBL" id="JARBHB010000011">
    <property type="protein sequence ID" value="KAJ8872357.1"/>
    <property type="molecule type" value="Genomic_DNA"/>
</dbReference>
<gene>
    <name evidence="1" type="ORF">PR048_025961</name>
</gene>
<evidence type="ECO:0000313" key="1">
    <source>
        <dbReference type="EMBL" id="KAJ8872357.1"/>
    </source>
</evidence>
<comment type="caution">
    <text evidence="1">The sequence shown here is derived from an EMBL/GenBank/DDBJ whole genome shotgun (WGS) entry which is preliminary data.</text>
</comment>
<keyword evidence="2" id="KW-1185">Reference proteome</keyword>
<proteinExistence type="predicted"/>
<evidence type="ECO:0000313" key="2">
    <source>
        <dbReference type="Proteomes" id="UP001159363"/>
    </source>
</evidence>
<sequence>MFFSVFIWGRCSRAISTLASNQDEPEFNPRPGPQDFRKCESCRTMLLVGGFSRGSPVSPAPYSLQSPLIGSQDLTRLDYSPPAYANRAQFPAGLLPDFRHGGIVPEDAANRQVVFSGISRFSSPSFRHCSVLTSLQPHRVSTPRY</sequence>
<reference evidence="1 2" key="1">
    <citation type="submission" date="2023-02" db="EMBL/GenBank/DDBJ databases">
        <title>LHISI_Scaffold_Assembly.</title>
        <authorList>
            <person name="Stuart O.P."/>
            <person name="Cleave R."/>
            <person name="Magrath M.J.L."/>
            <person name="Mikheyev A.S."/>
        </authorList>
    </citation>
    <scope>NUCLEOTIDE SEQUENCE [LARGE SCALE GENOMIC DNA]</scope>
    <source>
        <strain evidence="1">Daus_M_001</strain>
        <tissue evidence="1">Leg muscle</tissue>
    </source>
</reference>
<name>A0ABQ9GK13_9NEOP</name>
<organism evidence="1 2">
    <name type="scientific">Dryococelus australis</name>
    <dbReference type="NCBI Taxonomy" id="614101"/>
    <lineage>
        <taxon>Eukaryota</taxon>
        <taxon>Metazoa</taxon>
        <taxon>Ecdysozoa</taxon>
        <taxon>Arthropoda</taxon>
        <taxon>Hexapoda</taxon>
        <taxon>Insecta</taxon>
        <taxon>Pterygota</taxon>
        <taxon>Neoptera</taxon>
        <taxon>Polyneoptera</taxon>
        <taxon>Phasmatodea</taxon>
        <taxon>Verophasmatodea</taxon>
        <taxon>Anareolatae</taxon>
        <taxon>Phasmatidae</taxon>
        <taxon>Eurycanthinae</taxon>
        <taxon>Dryococelus</taxon>
    </lineage>
</organism>